<proteinExistence type="predicted"/>
<accession>A0A2P8FFI2</accession>
<reference evidence="1 2" key="1">
    <citation type="submission" date="2018-03" db="EMBL/GenBank/DDBJ databases">
        <title>Genomic Encyclopedia of Archaeal and Bacterial Type Strains, Phase II (KMG-II): from individual species to whole genera.</title>
        <authorList>
            <person name="Goeker M."/>
        </authorList>
    </citation>
    <scope>NUCLEOTIDE SEQUENCE [LARGE SCALE GENOMIC DNA]</scope>
    <source>
        <strain evidence="1 2">DSM 100673</strain>
    </source>
</reference>
<comment type="caution">
    <text evidence="1">The sequence shown here is derived from an EMBL/GenBank/DDBJ whole genome shotgun (WGS) entry which is preliminary data.</text>
</comment>
<gene>
    <name evidence="1" type="ORF">CLV88_103122</name>
</gene>
<organism evidence="1 2">
    <name type="scientific">Shimia abyssi</name>
    <dbReference type="NCBI Taxonomy" id="1662395"/>
    <lineage>
        <taxon>Bacteria</taxon>
        <taxon>Pseudomonadati</taxon>
        <taxon>Pseudomonadota</taxon>
        <taxon>Alphaproteobacteria</taxon>
        <taxon>Rhodobacterales</taxon>
        <taxon>Roseobacteraceae</taxon>
    </lineage>
</organism>
<protein>
    <submittedName>
        <fullName evidence="1">Uncharacterized protein</fullName>
    </submittedName>
</protein>
<name>A0A2P8FFI2_9RHOB</name>
<evidence type="ECO:0000313" key="2">
    <source>
        <dbReference type="Proteomes" id="UP000240418"/>
    </source>
</evidence>
<dbReference type="AlphaFoldDB" id="A0A2P8FFI2"/>
<dbReference type="EMBL" id="PYGJ01000003">
    <property type="protein sequence ID" value="PSL20479.1"/>
    <property type="molecule type" value="Genomic_DNA"/>
</dbReference>
<evidence type="ECO:0000313" key="1">
    <source>
        <dbReference type="EMBL" id="PSL20479.1"/>
    </source>
</evidence>
<dbReference type="Proteomes" id="UP000240418">
    <property type="component" value="Unassembled WGS sequence"/>
</dbReference>
<keyword evidence="2" id="KW-1185">Reference proteome</keyword>
<sequence>MFGSNHYDAGFQTDGERINWGVDDVRKLVRIEGSYTVANWPLNY</sequence>